<evidence type="ECO:0000313" key="1">
    <source>
        <dbReference type="EnsemblPlants" id="OB08G21080.1"/>
    </source>
</evidence>
<evidence type="ECO:0000313" key="2">
    <source>
        <dbReference type="Proteomes" id="UP000006038"/>
    </source>
</evidence>
<name>J3MSM8_ORYBR</name>
<dbReference type="EnsemblPlants" id="OB08G21080.1">
    <property type="protein sequence ID" value="OB08G21080.1"/>
    <property type="gene ID" value="OB08G21080"/>
</dbReference>
<keyword evidence="2" id="KW-1185">Reference proteome</keyword>
<protein>
    <submittedName>
        <fullName evidence="1">Uncharacterized protein</fullName>
    </submittedName>
</protein>
<sequence length="97" mass="11458">MFVFTRPTLEQVLVVIANMIHWSLLTEEQVKGTDSLLLTSPLKNLSAEEQYWKCEFDFSVKTWLNKHGKQLLFFFSCRLERDHIDEYGWSDGDDFPP</sequence>
<accession>J3MSM8</accession>
<reference evidence="1" key="2">
    <citation type="submission" date="2013-04" db="UniProtKB">
        <authorList>
            <consortium name="EnsemblPlants"/>
        </authorList>
    </citation>
    <scope>IDENTIFICATION</scope>
</reference>
<proteinExistence type="predicted"/>
<dbReference type="Proteomes" id="UP000006038">
    <property type="component" value="Chromosome 8"/>
</dbReference>
<dbReference type="AlphaFoldDB" id="J3MSM8"/>
<organism evidence="1">
    <name type="scientific">Oryza brachyantha</name>
    <name type="common">malo sina</name>
    <dbReference type="NCBI Taxonomy" id="4533"/>
    <lineage>
        <taxon>Eukaryota</taxon>
        <taxon>Viridiplantae</taxon>
        <taxon>Streptophyta</taxon>
        <taxon>Embryophyta</taxon>
        <taxon>Tracheophyta</taxon>
        <taxon>Spermatophyta</taxon>
        <taxon>Magnoliopsida</taxon>
        <taxon>Liliopsida</taxon>
        <taxon>Poales</taxon>
        <taxon>Poaceae</taxon>
        <taxon>BOP clade</taxon>
        <taxon>Oryzoideae</taxon>
        <taxon>Oryzeae</taxon>
        <taxon>Oryzinae</taxon>
        <taxon>Oryza</taxon>
    </lineage>
</organism>
<dbReference type="HOGENOM" id="CLU_2350135_0_0_1"/>
<dbReference type="Gramene" id="OB08G21080.1">
    <property type="protein sequence ID" value="OB08G21080.1"/>
    <property type="gene ID" value="OB08G21080"/>
</dbReference>
<reference evidence="1" key="1">
    <citation type="journal article" date="2013" name="Nat. Commun.">
        <title>Whole-genome sequencing of Oryza brachyantha reveals mechanisms underlying Oryza genome evolution.</title>
        <authorList>
            <person name="Chen J."/>
            <person name="Huang Q."/>
            <person name="Gao D."/>
            <person name="Wang J."/>
            <person name="Lang Y."/>
            <person name="Liu T."/>
            <person name="Li B."/>
            <person name="Bai Z."/>
            <person name="Luis Goicoechea J."/>
            <person name="Liang C."/>
            <person name="Chen C."/>
            <person name="Zhang W."/>
            <person name="Sun S."/>
            <person name="Liao Y."/>
            <person name="Zhang X."/>
            <person name="Yang L."/>
            <person name="Song C."/>
            <person name="Wang M."/>
            <person name="Shi J."/>
            <person name="Liu G."/>
            <person name="Liu J."/>
            <person name="Zhou H."/>
            <person name="Zhou W."/>
            <person name="Yu Q."/>
            <person name="An N."/>
            <person name="Chen Y."/>
            <person name="Cai Q."/>
            <person name="Wang B."/>
            <person name="Liu B."/>
            <person name="Min J."/>
            <person name="Huang Y."/>
            <person name="Wu H."/>
            <person name="Li Z."/>
            <person name="Zhang Y."/>
            <person name="Yin Y."/>
            <person name="Song W."/>
            <person name="Jiang J."/>
            <person name="Jackson S.A."/>
            <person name="Wing R.A."/>
            <person name="Wang J."/>
            <person name="Chen M."/>
        </authorList>
    </citation>
    <scope>NUCLEOTIDE SEQUENCE [LARGE SCALE GENOMIC DNA]</scope>
    <source>
        <strain evidence="1">cv. IRGC 101232</strain>
    </source>
</reference>